<evidence type="ECO:0000313" key="1">
    <source>
        <dbReference type="EMBL" id="NLQ24600.1"/>
    </source>
</evidence>
<dbReference type="RefSeq" id="WP_168826718.1">
    <property type="nucleotide sequence ID" value="NZ_JABAEB010000011.1"/>
</dbReference>
<gene>
    <name evidence="1" type="ORF">HGO26_17155</name>
</gene>
<comment type="caution">
    <text evidence="1">The sequence shown here is derived from an EMBL/GenBank/DDBJ whole genome shotgun (WGS) entry which is preliminary data.</text>
</comment>
<organism evidence="1 2">
    <name type="scientific">Shewanella oncorhynchi</name>
    <dbReference type="NCBI Taxonomy" id="2726434"/>
    <lineage>
        <taxon>Bacteria</taxon>
        <taxon>Pseudomonadati</taxon>
        <taxon>Pseudomonadota</taxon>
        <taxon>Gammaproteobacteria</taxon>
        <taxon>Alteromonadales</taxon>
        <taxon>Shewanellaceae</taxon>
        <taxon>Shewanella</taxon>
    </lineage>
</organism>
<protein>
    <submittedName>
        <fullName evidence="1">Uncharacterized protein</fullName>
    </submittedName>
</protein>
<evidence type="ECO:0000313" key="2">
    <source>
        <dbReference type="Proteomes" id="UP000527352"/>
    </source>
</evidence>
<accession>A0ABX1KW28</accession>
<dbReference type="EMBL" id="JABAEB010000011">
    <property type="protein sequence ID" value="NLQ24600.1"/>
    <property type="molecule type" value="Genomic_DNA"/>
</dbReference>
<name>A0ABX1KW28_9GAMM</name>
<keyword evidence="2" id="KW-1185">Reference proteome</keyword>
<reference evidence="1 2" key="1">
    <citation type="submission" date="2020-04" db="EMBL/GenBank/DDBJ databases">
        <title>The first description of lens atrophy caused by putative novel Shewanella sp. that is a new emerging pathogen for cultured rainbow trout?</title>
        <authorList>
            <person name="Saticioglu I.B."/>
            <person name="Duman M."/>
            <person name="Altun S."/>
        </authorList>
    </citation>
    <scope>NUCLEOTIDE SEQUENCE [LARGE SCALE GENOMIC DNA]</scope>
    <source>
        <strain evidence="1 2">S-1</strain>
    </source>
</reference>
<sequence length="108" mass="12168">MNSRLICFLFLIVTLCLLLSNAEANRYWPSKTLIEWSLSLNNGVAYISSPQFAEHCLYGRGQINMDGTEFNKSMYAYAMSAKARGLKLRYVVDNSQSICIITGLEEVS</sequence>
<proteinExistence type="predicted"/>
<dbReference type="Proteomes" id="UP000527352">
    <property type="component" value="Unassembled WGS sequence"/>
</dbReference>